<dbReference type="Pfam" id="PF25286">
    <property type="entry name" value="DUF7876"/>
    <property type="match status" value="1"/>
</dbReference>
<evidence type="ECO:0000313" key="2">
    <source>
        <dbReference type="EMBL" id="KAH7434061.1"/>
    </source>
</evidence>
<organism evidence="2 3">
    <name type="scientific">Ceratopteris richardii</name>
    <name type="common">Triangle waterfern</name>
    <dbReference type="NCBI Taxonomy" id="49495"/>
    <lineage>
        <taxon>Eukaryota</taxon>
        <taxon>Viridiplantae</taxon>
        <taxon>Streptophyta</taxon>
        <taxon>Embryophyta</taxon>
        <taxon>Tracheophyta</taxon>
        <taxon>Polypodiopsida</taxon>
        <taxon>Polypodiidae</taxon>
        <taxon>Polypodiales</taxon>
        <taxon>Pteridineae</taxon>
        <taxon>Pteridaceae</taxon>
        <taxon>Parkerioideae</taxon>
        <taxon>Ceratopteris</taxon>
    </lineage>
</organism>
<dbReference type="EMBL" id="CM035412">
    <property type="protein sequence ID" value="KAH7434061.1"/>
    <property type="molecule type" value="Genomic_DNA"/>
</dbReference>
<dbReference type="PANTHER" id="PTHR37197:SF2">
    <property type="entry name" value="F19K23.17 PROTEIN"/>
    <property type="match status" value="1"/>
</dbReference>
<comment type="caution">
    <text evidence="2">The sequence shown here is derived from an EMBL/GenBank/DDBJ whole genome shotgun (WGS) entry which is preliminary data.</text>
</comment>
<proteinExistence type="predicted"/>
<keyword evidence="3" id="KW-1185">Reference proteome</keyword>
<reference evidence="2" key="1">
    <citation type="submission" date="2021-08" db="EMBL/GenBank/DDBJ databases">
        <title>WGS assembly of Ceratopteris richardii.</title>
        <authorList>
            <person name="Marchant D.B."/>
            <person name="Chen G."/>
            <person name="Jenkins J."/>
            <person name="Shu S."/>
            <person name="Leebens-Mack J."/>
            <person name="Grimwood J."/>
            <person name="Schmutz J."/>
            <person name="Soltis P."/>
            <person name="Soltis D."/>
            <person name="Chen Z.-H."/>
        </authorList>
    </citation>
    <scope>NUCLEOTIDE SEQUENCE</scope>
    <source>
        <strain evidence="2">Whitten #5841</strain>
        <tissue evidence="2">Leaf</tissue>
    </source>
</reference>
<dbReference type="InterPro" id="IPR057198">
    <property type="entry name" value="DUF7876"/>
</dbReference>
<evidence type="ECO:0000259" key="1">
    <source>
        <dbReference type="Pfam" id="PF25286"/>
    </source>
</evidence>
<dbReference type="PANTHER" id="PTHR37197">
    <property type="entry name" value="F19K23.17 PROTEIN"/>
    <property type="match status" value="1"/>
</dbReference>
<name>A0A8T2UCT0_CERRI</name>
<gene>
    <name evidence="2" type="ORF">KP509_07G099200</name>
</gene>
<dbReference type="AlphaFoldDB" id="A0A8T2UCT0"/>
<feature type="domain" description="DUF7876" evidence="1">
    <location>
        <begin position="56"/>
        <end position="209"/>
    </location>
</feature>
<protein>
    <recommendedName>
        <fullName evidence="1">DUF7876 domain-containing protein</fullName>
    </recommendedName>
</protein>
<accession>A0A8T2UCT0</accession>
<dbReference type="Proteomes" id="UP000825935">
    <property type="component" value="Chromosome 7"/>
</dbReference>
<dbReference type="OrthoDB" id="566476at2759"/>
<sequence length="211" mass="23705">MMREKFSLTHNKFVSSLKGSSYGILQWGNRPCCNNILQGKMINGICHLPIRKQTSLDFITAGVTAYAVGCTEEGLRDELLKLRDSSEYSMEQRSSGVTTSVKLKLTTEEINECILWSVIVFITILCTPQPTVVRWSNTPPVSDEAQLKWRGFCALIANAYYTRGMAWLPIKTLQLEQMAVMGHAEEPAIVADRMRLVFATLENVSPQWPKG</sequence>
<evidence type="ECO:0000313" key="3">
    <source>
        <dbReference type="Proteomes" id="UP000825935"/>
    </source>
</evidence>